<dbReference type="EMBL" id="JARKIF010000004">
    <property type="protein sequence ID" value="KAJ7642085.1"/>
    <property type="molecule type" value="Genomic_DNA"/>
</dbReference>
<dbReference type="GO" id="GO:0004364">
    <property type="term" value="F:glutathione transferase activity"/>
    <property type="evidence" value="ECO:0007669"/>
    <property type="project" value="UniProtKB-EC"/>
</dbReference>
<dbReference type="GO" id="GO:0043295">
    <property type="term" value="F:glutathione binding"/>
    <property type="evidence" value="ECO:0007669"/>
    <property type="project" value="TreeGrafter"/>
</dbReference>
<feature type="domain" description="GST N-terminal" evidence="4">
    <location>
        <begin position="2"/>
        <end position="81"/>
    </location>
</feature>
<sequence>MPILKLYGQKQASCTRRAATILHELKVPFELITVDMVGMKTPAYLEHQPFGQIPYIDDNGFELYESRAICRYLVATYGPTSGLIPTEAKAHARFEQAASIELTNFDPYASKAGLQLWTLKPEAKIYNLPLDKTVVETNLAILDQKLEAYDAILGKQRYLGGETLTLADLFHLPYGPLASSGENDIMNKRSNVSRWYNELIARPSWLAYDDADKVKTTLSY</sequence>
<dbReference type="SFLD" id="SFLDG00358">
    <property type="entry name" value="Main_(cytGST)"/>
    <property type="match status" value="1"/>
</dbReference>
<dbReference type="SUPFAM" id="SSF47616">
    <property type="entry name" value="GST C-terminal domain-like"/>
    <property type="match status" value="1"/>
</dbReference>
<accession>A0AAD7C8R7</accession>
<dbReference type="PROSITE" id="PS50404">
    <property type="entry name" value="GST_NTER"/>
    <property type="match status" value="1"/>
</dbReference>
<dbReference type="InterPro" id="IPR010987">
    <property type="entry name" value="Glutathione-S-Trfase_C-like"/>
</dbReference>
<dbReference type="InterPro" id="IPR004046">
    <property type="entry name" value="GST_C"/>
</dbReference>
<dbReference type="FunFam" id="3.40.30.10:FF:000039">
    <property type="entry name" value="Glutathione S-transferase domain"/>
    <property type="match status" value="1"/>
</dbReference>
<dbReference type="Gene3D" id="3.40.30.10">
    <property type="entry name" value="Glutaredoxin"/>
    <property type="match status" value="1"/>
</dbReference>
<dbReference type="SFLD" id="SFLDS00019">
    <property type="entry name" value="Glutathione_Transferase_(cytos"/>
    <property type="match status" value="1"/>
</dbReference>
<comment type="caution">
    <text evidence="6">The sequence shown here is derived from an EMBL/GenBank/DDBJ whole genome shotgun (WGS) entry which is preliminary data.</text>
</comment>
<dbReference type="AlphaFoldDB" id="A0AAD7C8R7"/>
<dbReference type="Pfam" id="PF00043">
    <property type="entry name" value="GST_C"/>
    <property type="match status" value="1"/>
</dbReference>
<dbReference type="PROSITE" id="PS50405">
    <property type="entry name" value="GST_CTER"/>
    <property type="match status" value="1"/>
</dbReference>
<evidence type="ECO:0000313" key="6">
    <source>
        <dbReference type="EMBL" id="KAJ7642085.1"/>
    </source>
</evidence>
<evidence type="ECO:0000313" key="7">
    <source>
        <dbReference type="Proteomes" id="UP001221142"/>
    </source>
</evidence>
<dbReference type="EC" id="2.5.1.18" evidence="1"/>
<dbReference type="InterPro" id="IPR040079">
    <property type="entry name" value="Glutathione_S-Trfase"/>
</dbReference>
<name>A0AAD7C8R7_9AGAR</name>
<dbReference type="PANTHER" id="PTHR43900:SF3">
    <property type="entry name" value="GLUTATHIONE S-TRANSFERASE RHO"/>
    <property type="match status" value="1"/>
</dbReference>
<evidence type="ECO:0000256" key="3">
    <source>
        <dbReference type="ARBA" id="ARBA00047960"/>
    </source>
</evidence>
<dbReference type="InterPro" id="IPR036282">
    <property type="entry name" value="Glutathione-S-Trfase_C_sf"/>
</dbReference>
<gene>
    <name evidence="6" type="ORF">FB45DRAFT_826350</name>
</gene>
<dbReference type="InterPro" id="IPR004045">
    <property type="entry name" value="Glutathione_S-Trfase_N"/>
</dbReference>
<dbReference type="InterPro" id="IPR036249">
    <property type="entry name" value="Thioredoxin-like_sf"/>
</dbReference>
<reference evidence="6" key="1">
    <citation type="submission" date="2023-03" db="EMBL/GenBank/DDBJ databases">
        <title>Massive genome expansion in bonnet fungi (Mycena s.s.) driven by repeated elements and novel gene families across ecological guilds.</title>
        <authorList>
            <consortium name="Lawrence Berkeley National Laboratory"/>
            <person name="Harder C.B."/>
            <person name="Miyauchi S."/>
            <person name="Viragh M."/>
            <person name="Kuo A."/>
            <person name="Thoen E."/>
            <person name="Andreopoulos B."/>
            <person name="Lu D."/>
            <person name="Skrede I."/>
            <person name="Drula E."/>
            <person name="Henrissat B."/>
            <person name="Morin E."/>
            <person name="Kohler A."/>
            <person name="Barry K."/>
            <person name="LaButti K."/>
            <person name="Morin E."/>
            <person name="Salamov A."/>
            <person name="Lipzen A."/>
            <person name="Mereny Z."/>
            <person name="Hegedus B."/>
            <person name="Baldrian P."/>
            <person name="Stursova M."/>
            <person name="Weitz H."/>
            <person name="Taylor A."/>
            <person name="Grigoriev I.V."/>
            <person name="Nagy L.G."/>
            <person name="Martin F."/>
            <person name="Kauserud H."/>
        </authorList>
    </citation>
    <scope>NUCLEOTIDE SEQUENCE</scope>
    <source>
        <strain evidence="6">9284</strain>
    </source>
</reference>
<comment type="catalytic activity">
    <reaction evidence="3">
        <text>RX + glutathione = an S-substituted glutathione + a halide anion + H(+)</text>
        <dbReference type="Rhea" id="RHEA:16437"/>
        <dbReference type="ChEBI" id="CHEBI:15378"/>
        <dbReference type="ChEBI" id="CHEBI:16042"/>
        <dbReference type="ChEBI" id="CHEBI:17792"/>
        <dbReference type="ChEBI" id="CHEBI:57925"/>
        <dbReference type="ChEBI" id="CHEBI:90779"/>
        <dbReference type="EC" id="2.5.1.18"/>
    </reaction>
</comment>
<evidence type="ECO:0000256" key="1">
    <source>
        <dbReference type="ARBA" id="ARBA00012452"/>
    </source>
</evidence>
<dbReference type="Proteomes" id="UP001221142">
    <property type="component" value="Unassembled WGS sequence"/>
</dbReference>
<evidence type="ECO:0000259" key="4">
    <source>
        <dbReference type="PROSITE" id="PS50404"/>
    </source>
</evidence>
<proteinExistence type="predicted"/>
<dbReference type="Gene3D" id="1.20.1050.10">
    <property type="match status" value="1"/>
</dbReference>
<dbReference type="SUPFAM" id="SSF52833">
    <property type="entry name" value="Thioredoxin-like"/>
    <property type="match status" value="1"/>
</dbReference>
<feature type="domain" description="GST C-terminal" evidence="5">
    <location>
        <begin position="87"/>
        <end position="218"/>
    </location>
</feature>
<dbReference type="GO" id="GO:0006749">
    <property type="term" value="P:glutathione metabolic process"/>
    <property type="evidence" value="ECO:0007669"/>
    <property type="project" value="TreeGrafter"/>
</dbReference>
<evidence type="ECO:0000256" key="2">
    <source>
        <dbReference type="ARBA" id="ARBA00022679"/>
    </source>
</evidence>
<evidence type="ECO:0000259" key="5">
    <source>
        <dbReference type="PROSITE" id="PS50405"/>
    </source>
</evidence>
<keyword evidence="2" id="KW-0808">Transferase</keyword>
<protein>
    <recommendedName>
        <fullName evidence="1">glutathione transferase</fullName>
        <ecNumber evidence="1">2.5.1.18</ecNumber>
    </recommendedName>
</protein>
<dbReference type="Pfam" id="PF13417">
    <property type="entry name" value="GST_N_3"/>
    <property type="match status" value="1"/>
</dbReference>
<keyword evidence="7" id="KW-1185">Reference proteome</keyword>
<dbReference type="PANTHER" id="PTHR43900">
    <property type="entry name" value="GLUTATHIONE S-TRANSFERASE RHO"/>
    <property type="match status" value="1"/>
</dbReference>
<organism evidence="6 7">
    <name type="scientific">Roridomyces roridus</name>
    <dbReference type="NCBI Taxonomy" id="1738132"/>
    <lineage>
        <taxon>Eukaryota</taxon>
        <taxon>Fungi</taxon>
        <taxon>Dikarya</taxon>
        <taxon>Basidiomycota</taxon>
        <taxon>Agaricomycotina</taxon>
        <taxon>Agaricomycetes</taxon>
        <taxon>Agaricomycetidae</taxon>
        <taxon>Agaricales</taxon>
        <taxon>Marasmiineae</taxon>
        <taxon>Mycenaceae</taxon>
        <taxon>Roridomyces</taxon>
    </lineage>
</organism>
<dbReference type="GO" id="GO:0005737">
    <property type="term" value="C:cytoplasm"/>
    <property type="evidence" value="ECO:0007669"/>
    <property type="project" value="TreeGrafter"/>
</dbReference>